<accession>A0A553JNH1</accession>
<gene>
    <name evidence="1" type="ORF">FN961_12855</name>
</gene>
<dbReference type="InterPro" id="IPR007325">
    <property type="entry name" value="KFase/CYL"/>
</dbReference>
<reference evidence="2" key="1">
    <citation type="submission" date="2019-07" db="EMBL/GenBank/DDBJ databases">
        <title>Shewanella sp. YLB-08 draft genomic sequence.</title>
        <authorList>
            <person name="Yu L."/>
        </authorList>
    </citation>
    <scope>NUCLEOTIDE SEQUENCE [LARGE SCALE GENOMIC DNA]</scope>
    <source>
        <strain evidence="2">JCM 20706</strain>
    </source>
</reference>
<dbReference type="GO" id="GO:0019441">
    <property type="term" value="P:L-tryptophan catabolic process to kynurenine"/>
    <property type="evidence" value="ECO:0007669"/>
    <property type="project" value="InterPro"/>
</dbReference>
<dbReference type="RefSeq" id="WP_144040578.1">
    <property type="nucleotide sequence ID" value="NZ_BMPL01000014.1"/>
</dbReference>
<dbReference type="PANTHER" id="PTHR31118">
    <property type="entry name" value="CYCLASE-LIKE PROTEIN 2"/>
    <property type="match status" value="1"/>
</dbReference>
<dbReference type="Pfam" id="PF04199">
    <property type="entry name" value="Cyclase"/>
    <property type="match status" value="1"/>
</dbReference>
<comment type="caution">
    <text evidence="1">The sequence shown here is derived from an EMBL/GenBank/DDBJ whole genome shotgun (WGS) entry which is preliminary data.</text>
</comment>
<dbReference type="InterPro" id="IPR037175">
    <property type="entry name" value="KFase_sf"/>
</dbReference>
<organism evidence="1 2">
    <name type="scientific">Shewanella hanedai</name>
    <name type="common">Alteromonas hanedai</name>
    <dbReference type="NCBI Taxonomy" id="25"/>
    <lineage>
        <taxon>Bacteria</taxon>
        <taxon>Pseudomonadati</taxon>
        <taxon>Pseudomonadota</taxon>
        <taxon>Gammaproteobacteria</taxon>
        <taxon>Alteromonadales</taxon>
        <taxon>Shewanellaceae</taxon>
        <taxon>Shewanella</taxon>
    </lineage>
</organism>
<dbReference type="OrthoDB" id="7067800at2"/>
<proteinExistence type="predicted"/>
<dbReference type="Proteomes" id="UP000318126">
    <property type="component" value="Unassembled WGS sequence"/>
</dbReference>
<name>A0A553JNH1_SHEHA</name>
<evidence type="ECO:0000313" key="2">
    <source>
        <dbReference type="Proteomes" id="UP000318126"/>
    </source>
</evidence>
<dbReference type="SUPFAM" id="SSF102198">
    <property type="entry name" value="Putative cyclase"/>
    <property type="match status" value="1"/>
</dbReference>
<dbReference type="EMBL" id="VKGK01000014">
    <property type="protein sequence ID" value="TRY14007.1"/>
    <property type="molecule type" value="Genomic_DNA"/>
</dbReference>
<evidence type="ECO:0000313" key="1">
    <source>
        <dbReference type="EMBL" id="TRY14007.1"/>
    </source>
</evidence>
<sequence>MSIVAVNNQQTDLATTTLPSELFGTSLNVTLLDLSVALGPHISEAVPVELEPMNHCCGGDHLAELVGTQRSELQGELGWASERVSAITHSSTHIDSPFHYAPKCAGQPSRTIDEMPLDWFCGRGVCISVQQDTDELIRIEEVMQFELEKGYRIQAGDIVLFHTGAEAFYGVSDYNEHGRGLSPELVRYLVKDRGVRLFGTDAWSIDPPFHVMNRNMLNLGKDTVWGAHYVGRDHEFCAMEKLTHLSWLPAHGFWLTCFPIKVKNGSAGWVRAVAYLPQGGLE</sequence>
<dbReference type="AlphaFoldDB" id="A0A553JNH1"/>
<dbReference type="PANTHER" id="PTHR31118:SF12">
    <property type="entry name" value="CYCLASE-LIKE PROTEIN 2"/>
    <property type="match status" value="1"/>
</dbReference>
<keyword evidence="2" id="KW-1185">Reference proteome</keyword>
<protein>
    <submittedName>
        <fullName evidence="1">Cyclase family protein</fullName>
    </submittedName>
</protein>
<dbReference type="Gene3D" id="3.50.30.50">
    <property type="entry name" value="Putative cyclase"/>
    <property type="match status" value="1"/>
</dbReference>
<dbReference type="GO" id="GO:0004061">
    <property type="term" value="F:arylformamidase activity"/>
    <property type="evidence" value="ECO:0007669"/>
    <property type="project" value="InterPro"/>
</dbReference>